<dbReference type="OrthoDB" id="2157498at2759"/>
<dbReference type="Proteomes" id="UP000053558">
    <property type="component" value="Unassembled WGS sequence"/>
</dbReference>
<keyword evidence="1" id="KW-1133">Transmembrane helix</keyword>
<dbReference type="OMA" id="THYKYFA"/>
<keyword evidence="1" id="KW-0812">Transmembrane</keyword>
<dbReference type="Pfam" id="PF15159">
    <property type="entry name" value="PIG-Y"/>
    <property type="match status" value="1"/>
</dbReference>
<proteinExistence type="predicted"/>
<evidence type="ECO:0000313" key="2">
    <source>
        <dbReference type="EMBL" id="EIW85066.1"/>
    </source>
</evidence>
<dbReference type="RefSeq" id="XP_007764062.1">
    <property type="nucleotide sequence ID" value="XM_007765872.1"/>
</dbReference>
<comment type="caution">
    <text evidence="2">The sequence shown here is derived from an EMBL/GenBank/DDBJ whole genome shotgun (WGS) entry which is preliminary data.</text>
</comment>
<evidence type="ECO:0000256" key="1">
    <source>
        <dbReference type="SAM" id="Phobius"/>
    </source>
</evidence>
<accession>A0A5M3N188</accession>
<keyword evidence="3" id="KW-1185">Reference proteome</keyword>
<evidence type="ECO:0000313" key="3">
    <source>
        <dbReference type="Proteomes" id="UP000053558"/>
    </source>
</evidence>
<dbReference type="GeneID" id="19207254"/>
<organism evidence="2 3">
    <name type="scientific">Coniophora puteana (strain RWD-64-598)</name>
    <name type="common">Brown rot fungus</name>
    <dbReference type="NCBI Taxonomy" id="741705"/>
    <lineage>
        <taxon>Eukaryota</taxon>
        <taxon>Fungi</taxon>
        <taxon>Dikarya</taxon>
        <taxon>Basidiomycota</taxon>
        <taxon>Agaricomycotina</taxon>
        <taxon>Agaricomycetes</taxon>
        <taxon>Agaricomycetidae</taxon>
        <taxon>Boletales</taxon>
        <taxon>Coniophorineae</taxon>
        <taxon>Coniophoraceae</taxon>
        <taxon>Coniophora</taxon>
    </lineage>
</organism>
<keyword evidence="1" id="KW-0472">Membrane</keyword>
<dbReference type="EMBL" id="JH711574">
    <property type="protein sequence ID" value="EIW85066.1"/>
    <property type="molecule type" value="Genomic_DNA"/>
</dbReference>
<dbReference type="KEGG" id="cput:CONPUDRAFT_48163"/>
<sequence length="77" mass="8566">MALSESSGYGIIAGSVLFFLLASYATLFSAVLPLTGLYALDAIAQDKHYKYFILLAIPTTAYFIIVNWVGWQYYQNS</sequence>
<feature type="transmembrane region" description="Helical" evidence="1">
    <location>
        <begin position="52"/>
        <end position="74"/>
    </location>
</feature>
<feature type="transmembrane region" description="Helical" evidence="1">
    <location>
        <begin position="12"/>
        <end position="40"/>
    </location>
</feature>
<gene>
    <name evidence="2" type="ORF">CONPUDRAFT_48163</name>
</gene>
<dbReference type="AlphaFoldDB" id="A0A5M3N188"/>
<protein>
    <submittedName>
        <fullName evidence="2">Uncharacterized protein</fullName>
    </submittedName>
</protein>
<name>A0A5M3N188_CONPW</name>
<reference evidence="3" key="1">
    <citation type="journal article" date="2012" name="Science">
        <title>The Paleozoic origin of enzymatic lignin decomposition reconstructed from 31 fungal genomes.</title>
        <authorList>
            <person name="Floudas D."/>
            <person name="Binder M."/>
            <person name="Riley R."/>
            <person name="Barry K."/>
            <person name="Blanchette R.A."/>
            <person name="Henrissat B."/>
            <person name="Martinez A.T."/>
            <person name="Otillar R."/>
            <person name="Spatafora J.W."/>
            <person name="Yadav J.S."/>
            <person name="Aerts A."/>
            <person name="Benoit I."/>
            <person name="Boyd A."/>
            <person name="Carlson A."/>
            <person name="Copeland A."/>
            <person name="Coutinho P.M."/>
            <person name="de Vries R.P."/>
            <person name="Ferreira P."/>
            <person name="Findley K."/>
            <person name="Foster B."/>
            <person name="Gaskell J."/>
            <person name="Glotzer D."/>
            <person name="Gorecki P."/>
            <person name="Heitman J."/>
            <person name="Hesse C."/>
            <person name="Hori C."/>
            <person name="Igarashi K."/>
            <person name="Jurgens J.A."/>
            <person name="Kallen N."/>
            <person name="Kersten P."/>
            <person name="Kohler A."/>
            <person name="Kuees U."/>
            <person name="Kumar T.K.A."/>
            <person name="Kuo A."/>
            <person name="LaButti K."/>
            <person name="Larrondo L.F."/>
            <person name="Lindquist E."/>
            <person name="Ling A."/>
            <person name="Lombard V."/>
            <person name="Lucas S."/>
            <person name="Lundell T."/>
            <person name="Martin R."/>
            <person name="McLaughlin D.J."/>
            <person name="Morgenstern I."/>
            <person name="Morin E."/>
            <person name="Murat C."/>
            <person name="Nagy L.G."/>
            <person name="Nolan M."/>
            <person name="Ohm R.A."/>
            <person name="Patyshakuliyeva A."/>
            <person name="Rokas A."/>
            <person name="Ruiz-Duenas F.J."/>
            <person name="Sabat G."/>
            <person name="Salamov A."/>
            <person name="Samejima M."/>
            <person name="Schmutz J."/>
            <person name="Slot J.C."/>
            <person name="St John F."/>
            <person name="Stenlid J."/>
            <person name="Sun H."/>
            <person name="Sun S."/>
            <person name="Syed K."/>
            <person name="Tsang A."/>
            <person name="Wiebenga A."/>
            <person name="Young D."/>
            <person name="Pisabarro A."/>
            <person name="Eastwood D.C."/>
            <person name="Martin F."/>
            <person name="Cullen D."/>
            <person name="Grigoriev I.V."/>
            <person name="Hibbett D.S."/>
        </authorList>
    </citation>
    <scope>NUCLEOTIDE SEQUENCE [LARGE SCALE GENOMIC DNA]</scope>
    <source>
        <strain evidence="3">RWD-64-598 SS2</strain>
    </source>
</reference>
<dbReference type="InterPro" id="IPR029164">
    <property type="entry name" value="PIG-Y"/>
</dbReference>